<evidence type="ECO:0000256" key="3">
    <source>
        <dbReference type="ARBA" id="ARBA00022676"/>
    </source>
</evidence>
<feature type="transmembrane region" description="Helical" evidence="8">
    <location>
        <begin position="388"/>
        <end position="406"/>
    </location>
</feature>
<dbReference type="AlphaFoldDB" id="A0A0G1ZA39"/>
<evidence type="ECO:0000256" key="1">
    <source>
        <dbReference type="ARBA" id="ARBA00004651"/>
    </source>
</evidence>
<accession>A0A0G1ZA39</accession>
<evidence type="ECO:0000256" key="4">
    <source>
        <dbReference type="ARBA" id="ARBA00022679"/>
    </source>
</evidence>
<dbReference type="GO" id="GO:0005886">
    <property type="term" value="C:plasma membrane"/>
    <property type="evidence" value="ECO:0007669"/>
    <property type="project" value="UniProtKB-SubCell"/>
</dbReference>
<feature type="transmembrane region" description="Helical" evidence="8">
    <location>
        <begin position="135"/>
        <end position="155"/>
    </location>
</feature>
<feature type="transmembrane region" description="Helical" evidence="8">
    <location>
        <begin position="226"/>
        <end position="242"/>
    </location>
</feature>
<protein>
    <submittedName>
        <fullName evidence="9">Glycosyl transferase, family 39</fullName>
    </submittedName>
</protein>
<evidence type="ECO:0000256" key="7">
    <source>
        <dbReference type="ARBA" id="ARBA00023136"/>
    </source>
</evidence>
<dbReference type="Proteomes" id="UP000034273">
    <property type="component" value="Unassembled WGS sequence"/>
</dbReference>
<feature type="transmembrane region" description="Helical" evidence="8">
    <location>
        <begin position="438"/>
        <end position="458"/>
    </location>
</feature>
<sequence>MPESLQRHPRSDMHIARLLAASCIALYVIVLAVVFFIGSSQGASPEKMMGLTLGSHADTVEYQMLAENMLNEHRFALSPEAPTEFARVPGYPVFIALILVIFHTMLVVPVIQIALTAGTVALIYLIGARYFPRPIALFAAALYMIDPIVMFATFWPLSESLFMLLFIGSIYAIDTPAKRTWLPFLVAGILLGLSAYARHAGLYLSPIIACIPAIRALSWHISLRNAAIFIVAALIVMSPWMIRNYSLSGHFAFSSFTNWELFVSNMSIFEQARTGIDYQEIMKMYSAPLGTSDEHLLRQFTYSDQLGAIWKEKIFAHPYQYALFHALTTLKLFVSSSIVIVTYHMHQAGILPGDHAQGPGTWGMLLQHRWSDALVQTFTHIPRLIERIFLALMYANAFYTAILALFKRRKESAWIVCIFVLINVYAAMVGTQSDDTKYRIVIEPFIFMLGAYGLYTLWPKIRSYLGFGKATTLPLFGTKTSS</sequence>
<feature type="transmembrane region" description="Helical" evidence="8">
    <location>
        <begin position="321"/>
        <end position="343"/>
    </location>
</feature>
<evidence type="ECO:0000256" key="5">
    <source>
        <dbReference type="ARBA" id="ARBA00022692"/>
    </source>
</evidence>
<dbReference type="InterPro" id="IPR050297">
    <property type="entry name" value="LipidA_mod_glycosyltrf_83"/>
</dbReference>
<keyword evidence="7 8" id="KW-0472">Membrane</keyword>
<evidence type="ECO:0000256" key="2">
    <source>
        <dbReference type="ARBA" id="ARBA00022475"/>
    </source>
</evidence>
<keyword evidence="5 8" id="KW-0812">Transmembrane</keyword>
<feature type="transmembrane region" description="Helical" evidence="8">
    <location>
        <begin position="184"/>
        <end position="214"/>
    </location>
</feature>
<feature type="transmembrane region" description="Helical" evidence="8">
    <location>
        <begin position="93"/>
        <end position="126"/>
    </location>
</feature>
<dbReference type="STRING" id="1618671.UY67_C0006G0032"/>
<evidence type="ECO:0000256" key="6">
    <source>
        <dbReference type="ARBA" id="ARBA00022989"/>
    </source>
</evidence>
<feature type="transmembrane region" description="Helical" evidence="8">
    <location>
        <begin position="413"/>
        <end position="432"/>
    </location>
</feature>
<comment type="subcellular location">
    <subcellularLocation>
        <location evidence="1">Cell membrane</location>
        <topology evidence="1">Multi-pass membrane protein</topology>
    </subcellularLocation>
</comment>
<dbReference type="PANTHER" id="PTHR33908:SF11">
    <property type="entry name" value="MEMBRANE PROTEIN"/>
    <property type="match status" value="1"/>
</dbReference>
<proteinExistence type="predicted"/>
<dbReference type="PANTHER" id="PTHR33908">
    <property type="entry name" value="MANNOSYLTRANSFERASE YKCB-RELATED"/>
    <property type="match status" value="1"/>
</dbReference>
<keyword evidence="4 9" id="KW-0808">Transferase</keyword>
<dbReference type="GO" id="GO:0016763">
    <property type="term" value="F:pentosyltransferase activity"/>
    <property type="evidence" value="ECO:0007669"/>
    <property type="project" value="TreeGrafter"/>
</dbReference>
<feature type="transmembrane region" description="Helical" evidence="8">
    <location>
        <begin position="15"/>
        <end position="38"/>
    </location>
</feature>
<evidence type="ECO:0000313" key="9">
    <source>
        <dbReference type="EMBL" id="KKW24577.1"/>
    </source>
</evidence>
<name>A0A0G1ZA39_9BACT</name>
<comment type="caution">
    <text evidence="9">The sequence shown here is derived from an EMBL/GenBank/DDBJ whole genome shotgun (WGS) entry which is preliminary data.</text>
</comment>
<dbReference type="EMBL" id="LCQW01000006">
    <property type="protein sequence ID" value="KKW24577.1"/>
    <property type="molecule type" value="Genomic_DNA"/>
</dbReference>
<gene>
    <name evidence="9" type="ORF">UY67_C0006G0032</name>
</gene>
<organism evidence="9 10">
    <name type="scientific">Candidatus Kaiserbacteria bacterium GW2011_GWA2_52_12</name>
    <dbReference type="NCBI Taxonomy" id="1618671"/>
    <lineage>
        <taxon>Bacteria</taxon>
        <taxon>Candidatus Kaiseribacteriota</taxon>
    </lineage>
</organism>
<evidence type="ECO:0000256" key="8">
    <source>
        <dbReference type="SAM" id="Phobius"/>
    </source>
</evidence>
<reference evidence="9 10" key="1">
    <citation type="journal article" date="2015" name="Nature">
        <title>rRNA introns, odd ribosomes, and small enigmatic genomes across a large radiation of phyla.</title>
        <authorList>
            <person name="Brown C.T."/>
            <person name="Hug L.A."/>
            <person name="Thomas B.C."/>
            <person name="Sharon I."/>
            <person name="Castelle C.J."/>
            <person name="Singh A."/>
            <person name="Wilkins M.J."/>
            <person name="Williams K.H."/>
            <person name="Banfield J.F."/>
        </authorList>
    </citation>
    <scope>NUCLEOTIDE SEQUENCE [LARGE SCALE GENOMIC DNA]</scope>
</reference>
<keyword evidence="6 8" id="KW-1133">Transmembrane helix</keyword>
<dbReference type="GO" id="GO:0009103">
    <property type="term" value="P:lipopolysaccharide biosynthetic process"/>
    <property type="evidence" value="ECO:0007669"/>
    <property type="project" value="UniProtKB-ARBA"/>
</dbReference>
<keyword evidence="3" id="KW-0328">Glycosyltransferase</keyword>
<evidence type="ECO:0000313" key="10">
    <source>
        <dbReference type="Proteomes" id="UP000034273"/>
    </source>
</evidence>
<keyword evidence="2" id="KW-1003">Cell membrane</keyword>